<accession>A0A9W8CD95</accession>
<keyword evidence="2" id="KW-1185">Reference proteome</keyword>
<name>A0A9W8CD95_9POAL</name>
<protein>
    <submittedName>
        <fullName evidence="1">Uncharacterized protein</fullName>
    </submittedName>
</protein>
<sequence length="143" mass="16363">MTLHTDTRREEDPTGFNSQEFWKEIAGPNPPRKKSITCIAHPTMRFLASWLTMVVFPWEDTRCVTVEDIRCLYAMWKKKKFAPIVSMIRHWQGLVSDVSTIPITSFVTRIANGLGVLTNATVTFMHNDPSRVVKIHTSSMHTS</sequence>
<dbReference type="OrthoDB" id="10536160at2759"/>
<gene>
    <name evidence="1" type="ORF">BS78_K152800</name>
</gene>
<evidence type="ECO:0000313" key="2">
    <source>
        <dbReference type="Proteomes" id="UP001164776"/>
    </source>
</evidence>
<dbReference type="AlphaFoldDB" id="A0A9W8CD95"/>
<comment type="caution">
    <text evidence="1">The sequence shown here is derived from an EMBL/GenBank/DDBJ whole genome shotgun (WGS) entry which is preliminary data.</text>
</comment>
<dbReference type="Proteomes" id="UP001164776">
    <property type="component" value="Unassembled WGS sequence"/>
</dbReference>
<organism evidence="1 2">
    <name type="scientific">Paspalum vaginatum</name>
    <name type="common">seashore paspalum</name>
    <dbReference type="NCBI Taxonomy" id="158149"/>
    <lineage>
        <taxon>Eukaryota</taxon>
        <taxon>Viridiplantae</taxon>
        <taxon>Streptophyta</taxon>
        <taxon>Embryophyta</taxon>
        <taxon>Tracheophyta</taxon>
        <taxon>Spermatophyta</taxon>
        <taxon>Magnoliopsida</taxon>
        <taxon>Liliopsida</taxon>
        <taxon>Poales</taxon>
        <taxon>Poaceae</taxon>
        <taxon>PACMAD clade</taxon>
        <taxon>Panicoideae</taxon>
        <taxon>Andropogonodae</taxon>
        <taxon>Paspaleae</taxon>
        <taxon>Paspalinae</taxon>
        <taxon>Paspalum</taxon>
    </lineage>
</organism>
<evidence type="ECO:0000313" key="1">
    <source>
        <dbReference type="EMBL" id="KAJ1253915.1"/>
    </source>
</evidence>
<dbReference type="EMBL" id="MU630503">
    <property type="protein sequence ID" value="KAJ1253915.1"/>
    <property type="molecule type" value="Genomic_DNA"/>
</dbReference>
<reference evidence="1 2" key="1">
    <citation type="submission" date="2022-10" db="EMBL/GenBank/DDBJ databases">
        <title>WGS assembly of Paspalum vaginatum 540-79.</title>
        <authorList>
            <person name="Sun G."/>
            <person name="Wase N."/>
            <person name="Shu S."/>
            <person name="Jenkins J."/>
            <person name="Zhou B."/>
            <person name="Torres-Rodriguez J."/>
            <person name="Chen C."/>
            <person name="Sandor L."/>
            <person name="Plott C."/>
            <person name="Yoshinga Y."/>
            <person name="Daum C."/>
            <person name="Qi P."/>
            <person name="Barry K."/>
            <person name="Lipzen A."/>
            <person name="Berry L."/>
            <person name="Pedersen C."/>
            <person name="Gottilla T."/>
            <person name="Foltz A."/>
            <person name="Yu H."/>
            <person name="O'Malley R."/>
            <person name="Zhang C."/>
            <person name="Devos K."/>
            <person name="Sigmon B."/>
            <person name="Yu B."/>
            <person name="Obata T."/>
            <person name="Schmutz J."/>
            <person name="Schnable J."/>
        </authorList>
    </citation>
    <scope>NUCLEOTIDE SEQUENCE [LARGE SCALE GENOMIC DNA]</scope>
    <source>
        <strain evidence="2">cv. 540-79</strain>
    </source>
</reference>
<proteinExistence type="predicted"/>